<dbReference type="EMBL" id="BACD03000023">
    <property type="protein sequence ID" value="GAO49503.1"/>
    <property type="molecule type" value="Genomic_DNA"/>
</dbReference>
<accession>A0A0E9NI65</accession>
<dbReference type="Pfam" id="PF12710">
    <property type="entry name" value="HAD"/>
    <property type="match status" value="1"/>
</dbReference>
<organism evidence="2 3">
    <name type="scientific">Saitoella complicata (strain BCRC 22490 / CBS 7301 / JCM 7358 / NBRC 10748 / NRRL Y-17804)</name>
    <dbReference type="NCBI Taxonomy" id="698492"/>
    <lineage>
        <taxon>Eukaryota</taxon>
        <taxon>Fungi</taxon>
        <taxon>Dikarya</taxon>
        <taxon>Ascomycota</taxon>
        <taxon>Taphrinomycotina</taxon>
        <taxon>Taphrinomycotina incertae sedis</taxon>
        <taxon>Saitoella</taxon>
    </lineage>
</organism>
<name>A0A0E9NI65_SAICN</name>
<dbReference type="AlphaFoldDB" id="A0A0E9NI65"/>
<evidence type="ECO:0000256" key="1">
    <source>
        <dbReference type="ARBA" id="ARBA00022801"/>
    </source>
</evidence>
<dbReference type="STRING" id="698492.A0A0E9NI65"/>
<dbReference type="Proteomes" id="UP000033140">
    <property type="component" value="Unassembled WGS sequence"/>
</dbReference>
<dbReference type="OrthoDB" id="10014216at2759"/>
<reference evidence="2 3" key="1">
    <citation type="journal article" date="2011" name="J. Gen. Appl. Microbiol.">
        <title>Draft genome sequencing of the enigmatic yeast Saitoella complicata.</title>
        <authorList>
            <person name="Nishida H."/>
            <person name="Hamamoto M."/>
            <person name="Sugiyama J."/>
        </authorList>
    </citation>
    <scope>NUCLEOTIDE SEQUENCE [LARGE SCALE GENOMIC DNA]</scope>
    <source>
        <strain evidence="2 3">NRRL Y-17804</strain>
    </source>
</reference>
<dbReference type="RefSeq" id="XP_019023236.1">
    <property type="nucleotide sequence ID" value="XM_019170233.1"/>
</dbReference>
<dbReference type="SUPFAM" id="SSF56784">
    <property type="entry name" value="HAD-like"/>
    <property type="match status" value="1"/>
</dbReference>
<reference evidence="2 3" key="2">
    <citation type="journal article" date="2014" name="J. Gen. Appl. Microbiol.">
        <title>The early diverging ascomycetous budding yeast Saitoella complicata has three histone deacetylases belonging to the Clr6, Hos2, and Rpd3 lineages.</title>
        <authorList>
            <person name="Nishida H."/>
            <person name="Matsumoto T."/>
            <person name="Kondo S."/>
            <person name="Hamamoto M."/>
            <person name="Yoshikawa H."/>
        </authorList>
    </citation>
    <scope>NUCLEOTIDE SEQUENCE [LARGE SCALE GENOMIC DNA]</scope>
    <source>
        <strain evidence="2 3">NRRL Y-17804</strain>
    </source>
</reference>
<dbReference type="InterPro" id="IPR050849">
    <property type="entry name" value="HAD-like_hydrolase_phosphatase"/>
</dbReference>
<dbReference type="Gene3D" id="3.90.1470.20">
    <property type="match status" value="1"/>
</dbReference>
<keyword evidence="3" id="KW-1185">Reference proteome</keyword>
<dbReference type="InterPro" id="IPR023214">
    <property type="entry name" value="HAD_sf"/>
</dbReference>
<dbReference type="InterPro" id="IPR036412">
    <property type="entry name" value="HAD-like_sf"/>
</dbReference>
<sequence>MVKSIVFSDFDGTITWDDSNDFMTDNYGFGVEKRKEMNERVLRDEITFRDSFKMMLDSVKLPFEEAKKILTENITLDPGFRPFYEWCLANDVEVIILSSGMEPLIRALLTRLLGEELGSKIEIVSNSVDIRPDGTWEIIYHDDSGFGHDKSLEIEKWNARVPEEERMFFYCGDGVSDLSAAEKTGLLFAKEGRDLIGYCDRQKIPYTVFKTFEDIHKKVEAIVTGKETMKSVSRV</sequence>
<dbReference type="OMA" id="VPFHEFD"/>
<dbReference type="Gene3D" id="3.40.50.1000">
    <property type="entry name" value="HAD superfamily/HAD-like"/>
    <property type="match status" value="1"/>
</dbReference>
<dbReference type="NCBIfam" id="TIGR01488">
    <property type="entry name" value="HAD-SF-IB"/>
    <property type="match status" value="1"/>
</dbReference>
<evidence type="ECO:0000313" key="3">
    <source>
        <dbReference type="Proteomes" id="UP000033140"/>
    </source>
</evidence>
<dbReference type="InterPro" id="IPR006384">
    <property type="entry name" value="HAD_hydro_PyrdxlP_Pase-like"/>
</dbReference>
<dbReference type="PANTHER" id="PTHR28181">
    <property type="entry name" value="UPF0655 PROTEIN YCR015C"/>
    <property type="match status" value="1"/>
</dbReference>
<comment type="caution">
    <text evidence="2">The sequence shown here is derived from an EMBL/GenBank/DDBJ whole genome shotgun (WGS) entry which is preliminary data.</text>
</comment>
<dbReference type="GO" id="GO:0016791">
    <property type="term" value="F:phosphatase activity"/>
    <property type="evidence" value="ECO:0007669"/>
    <property type="project" value="InterPro"/>
</dbReference>
<dbReference type="PANTHER" id="PTHR28181:SF2">
    <property type="entry name" value="PHOSPHORIC MONOESTER HYDROLASE"/>
    <property type="match status" value="1"/>
</dbReference>
<protein>
    <recommendedName>
        <fullName evidence="4">Phosphatase</fullName>
    </recommendedName>
</protein>
<gene>
    <name evidence="2" type="ORF">G7K_3652-t1</name>
</gene>
<keyword evidence="1" id="KW-0378">Hydrolase</keyword>
<dbReference type="NCBIfam" id="TIGR01489">
    <property type="entry name" value="DKMTPPase-SF"/>
    <property type="match status" value="1"/>
</dbReference>
<evidence type="ECO:0008006" key="4">
    <source>
        <dbReference type="Google" id="ProtNLM"/>
    </source>
</evidence>
<reference evidence="2 3" key="3">
    <citation type="journal article" date="2015" name="Genome Announc.">
        <title>Draft Genome Sequence of the Archiascomycetous Yeast Saitoella complicata.</title>
        <authorList>
            <person name="Yamauchi K."/>
            <person name="Kondo S."/>
            <person name="Hamamoto M."/>
            <person name="Takahashi Y."/>
            <person name="Ogura Y."/>
            <person name="Hayashi T."/>
            <person name="Nishida H."/>
        </authorList>
    </citation>
    <scope>NUCLEOTIDE SEQUENCE [LARGE SCALE GENOMIC DNA]</scope>
    <source>
        <strain evidence="2 3">NRRL Y-17804</strain>
    </source>
</reference>
<proteinExistence type="predicted"/>
<evidence type="ECO:0000313" key="2">
    <source>
        <dbReference type="EMBL" id="GAO49503.1"/>
    </source>
</evidence>